<dbReference type="Proteomes" id="UP000091820">
    <property type="component" value="Unassembled WGS sequence"/>
</dbReference>
<feature type="chain" id="PRO_5008400502" evidence="2">
    <location>
        <begin position="28"/>
        <end position="150"/>
    </location>
</feature>
<sequence>MHRILKQHNHAAVFVNLRAFLLMLTSCTYKSRHNVLPKKIYLLHIHCNERYQRHRHRCRYGKEQHVGYDCFLVLFIKVLVFVYIKLHLYEHAKYLEWDAGLTKFIKCIGKLLMETTELSDKRHAKCALDQMEDLIHENDLLLMLLERGKF</sequence>
<dbReference type="EnsemblMetazoa" id="GBRI024685-RA">
    <property type="protein sequence ID" value="GBRI024685-PA"/>
    <property type="gene ID" value="GBRI024685"/>
</dbReference>
<reference evidence="3" key="2">
    <citation type="submission" date="2020-05" db="UniProtKB">
        <authorList>
            <consortium name="EnsemblMetazoa"/>
        </authorList>
    </citation>
    <scope>IDENTIFICATION</scope>
    <source>
        <strain evidence="3">IAEA</strain>
    </source>
</reference>
<protein>
    <submittedName>
        <fullName evidence="3">Uncharacterized protein</fullName>
    </submittedName>
</protein>
<keyword evidence="1" id="KW-0472">Membrane</keyword>
<keyword evidence="2" id="KW-0732">Signal</keyword>
<dbReference type="VEuPathDB" id="VectorBase:GBRI024685"/>
<evidence type="ECO:0000313" key="3">
    <source>
        <dbReference type="EnsemblMetazoa" id="GBRI024685-PA"/>
    </source>
</evidence>
<feature type="transmembrane region" description="Helical" evidence="1">
    <location>
        <begin position="66"/>
        <end position="84"/>
    </location>
</feature>
<accession>A0A1A9WM64</accession>
<dbReference type="AlphaFoldDB" id="A0A1A9WM64"/>
<organism evidence="3 4">
    <name type="scientific">Glossina brevipalpis</name>
    <dbReference type="NCBI Taxonomy" id="37001"/>
    <lineage>
        <taxon>Eukaryota</taxon>
        <taxon>Metazoa</taxon>
        <taxon>Ecdysozoa</taxon>
        <taxon>Arthropoda</taxon>
        <taxon>Hexapoda</taxon>
        <taxon>Insecta</taxon>
        <taxon>Pterygota</taxon>
        <taxon>Neoptera</taxon>
        <taxon>Endopterygota</taxon>
        <taxon>Diptera</taxon>
        <taxon>Brachycera</taxon>
        <taxon>Muscomorpha</taxon>
        <taxon>Hippoboscoidea</taxon>
        <taxon>Glossinidae</taxon>
        <taxon>Glossina</taxon>
    </lineage>
</organism>
<keyword evidence="1" id="KW-1133">Transmembrane helix</keyword>
<evidence type="ECO:0000256" key="2">
    <source>
        <dbReference type="SAM" id="SignalP"/>
    </source>
</evidence>
<evidence type="ECO:0000256" key="1">
    <source>
        <dbReference type="SAM" id="Phobius"/>
    </source>
</evidence>
<evidence type="ECO:0000313" key="4">
    <source>
        <dbReference type="Proteomes" id="UP000091820"/>
    </source>
</evidence>
<feature type="signal peptide" evidence="2">
    <location>
        <begin position="1"/>
        <end position="27"/>
    </location>
</feature>
<name>A0A1A9WM64_9MUSC</name>
<reference evidence="4" key="1">
    <citation type="submission" date="2014-03" db="EMBL/GenBank/DDBJ databases">
        <authorList>
            <person name="Aksoy S."/>
            <person name="Warren W."/>
            <person name="Wilson R.K."/>
        </authorList>
    </citation>
    <scope>NUCLEOTIDE SEQUENCE [LARGE SCALE GENOMIC DNA]</scope>
    <source>
        <strain evidence="4">IAEA</strain>
    </source>
</reference>
<keyword evidence="1" id="KW-0812">Transmembrane</keyword>
<keyword evidence="4" id="KW-1185">Reference proteome</keyword>
<proteinExistence type="predicted"/>